<proteinExistence type="predicted"/>
<reference evidence="2" key="1">
    <citation type="submission" date="2019-10" db="EMBL/GenBank/DDBJ databases">
        <title>The sequence and de novo assembly of the wild yak genome.</title>
        <authorList>
            <person name="Liu Y."/>
        </authorList>
    </citation>
    <scope>NUCLEOTIDE SEQUENCE [LARGE SCALE GENOMIC DNA]</scope>
    <source>
        <strain evidence="2">WY2019</strain>
    </source>
</reference>
<sequence length="125" mass="14771">MHTILVVPANFREVVFLQGKESDRLQNDISPPSAIFPLMWHRTGCLHPDRTPLYKTSLYLTIEKQLRVLMFVLENRNFSANNLVIFINLLEMFVLWTQISDYFLRNLKVDMRLKMDVRKDMPAAM</sequence>
<evidence type="ECO:0000313" key="3">
    <source>
        <dbReference type="Proteomes" id="UP000322234"/>
    </source>
</evidence>
<dbReference type="Proteomes" id="UP000322234">
    <property type="component" value="Unassembled WGS sequence"/>
</dbReference>
<protein>
    <submittedName>
        <fullName evidence="2">Uncharacterized protein</fullName>
    </submittedName>
</protein>
<accession>A0A6B0QZ23</accession>
<keyword evidence="1" id="KW-0472">Membrane</keyword>
<dbReference type="EMBL" id="VBQZ03000015">
    <property type="protein sequence ID" value="MXQ83149.1"/>
    <property type="molecule type" value="Genomic_DNA"/>
</dbReference>
<gene>
    <name evidence="2" type="ORF">E5288_WYG018808</name>
</gene>
<keyword evidence="3" id="KW-1185">Reference proteome</keyword>
<name>A0A6B0QZ23_9CETA</name>
<keyword evidence="1" id="KW-0812">Transmembrane</keyword>
<evidence type="ECO:0000256" key="1">
    <source>
        <dbReference type="SAM" id="Phobius"/>
    </source>
</evidence>
<keyword evidence="1" id="KW-1133">Transmembrane helix</keyword>
<dbReference type="AlphaFoldDB" id="A0A6B0QZ23"/>
<organism evidence="2 3">
    <name type="scientific">Bos mutus</name>
    <name type="common">wild yak</name>
    <dbReference type="NCBI Taxonomy" id="72004"/>
    <lineage>
        <taxon>Eukaryota</taxon>
        <taxon>Metazoa</taxon>
        <taxon>Chordata</taxon>
        <taxon>Craniata</taxon>
        <taxon>Vertebrata</taxon>
        <taxon>Euteleostomi</taxon>
        <taxon>Mammalia</taxon>
        <taxon>Eutheria</taxon>
        <taxon>Laurasiatheria</taxon>
        <taxon>Artiodactyla</taxon>
        <taxon>Ruminantia</taxon>
        <taxon>Pecora</taxon>
        <taxon>Bovidae</taxon>
        <taxon>Bovinae</taxon>
        <taxon>Bos</taxon>
    </lineage>
</organism>
<comment type="caution">
    <text evidence="2">The sequence shown here is derived from an EMBL/GenBank/DDBJ whole genome shotgun (WGS) entry which is preliminary data.</text>
</comment>
<feature type="transmembrane region" description="Helical" evidence="1">
    <location>
        <begin position="83"/>
        <end position="104"/>
    </location>
</feature>
<evidence type="ECO:0000313" key="2">
    <source>
        <dbReference type="EMBL" id="MXQ83149.1"/>
    </source>
</evidence>